<dbReference type="EMBL" id="JACHIT010000001">
    <property type="protein sequence ID" value="MBB5912858.1"/>
    <property type="molecule type" value="Genomic_DNA"/>
</dbReference>
<evidence type="ECO:0000313" key="3">
    <source>
        <dbReference type="Proteomes" id="UP000540412"/>
    </source>
</evidence>
<dbReference type="Pfam" id="PF02575">
    <property type="entry name" value="YbaB_DNA_bd"/>
    <property type="match status" value="1"/>
</dbReference>
<keyword evidence="3" id="KW-1185">Reference proteome</keyword>
<evidence type="ECO:0000256" key="1">
    <source>
        <dbReference type="SAM" id="MobiDB-lite"/>
    </source>
</evidence>
<accession>A0A7W9UH06</accession>
<comment type="caution">
    <text evidence="2">The sequence shown here is derived from an EMBL/GenBank/DDBJ whole genome shotgun (WGS) entry which is preliminary data.</text>
</comment>
<dbReference type="Gene3D" id="3.30.1310.10">
    <property type="entry name" value="Nucleoid-associated protein YbaB-like domain"/>
    <property type="match status" value="1"/>
</dbReference>
<feature type="region of interest" description="Disordered" evidence="1">
    <location>
        <begin position="121"/>
        <end position="148"/>
    </location>
</feature>
<dbReference type="SUPFAM" id="SSF82607">
    <property type="entry name" value="YbaB-like"/>
    <property type="match status" value="1"/>
</dbReference>
<dbReference type="AlphaFoldDB" id="A0A7W9UH06"/>
<organism evidence="2 3">
    <name type="scientific">Nocardia transvalensis</name>
    <dbReference type="NCBI Taxonomy" id="37333"/>
    <lineage>
        <taxon>Bacteria</taxon>
        <taxon>Bacillati</taxon>
        <taxon>Actinomycetota</taxon>
        <taxon>Actinomycetes</taxon>
        <taxon>Mycobacteriales</taxon>
        <taxon>Nocardiaceae</taxon>
        <taxon>Nocardia</taxon>
    </lineage>
</organism>
<sequence>MVDDVTTAQFADLMESLREGVEAIARVQRQQAQLTATASAAGKRVTVMVNAKGVVIQTRFGPDIEDLTYAEIAAAVTSAAQDAAGQVFQRTRELVEGLRQEQSRLPNFSDFLPGMPDVEAMLPEPPEVSTAPPGQRPEQVEDSAEEPAVFTGAVTLDPAGERSNISESSW</sequence>
<dbReference type="GO" id="GO:0003677">
    <property type="term" value="F:DNA binding"/>
    <property type="evidence" value="ECO:0007669"/>
    <property type="project" value="UniProtKB-KW"/>
</dbReference>
<dbReference type="InterPro" id="IPR036894">
    <property type="entry name" value="YbaB-like_sf"/>
</dbReference>
<dbReference type="Proteomes" id="UP000540412">
    <property type="component" value="Unassembled WGS sequence"/>
</dbReference>
<reference evidence="2 3" key="1">
    <citation type="submission" date="2020-08" db="EMBL/GenBank/DDBJ databases">
        <title>Sequencing the genomes of 1000 actinobacteria strains.</title>
        <authorList>
            <person name="Klenk H.-P."/>
        </authorList>
    </citation>
    <scope>NUCLEOTIDE SEQUENCE [LARGE SCALE GENOMIC DNA]</scope>
    <source>
        <strain evidence="2 3">DSM 43582</strain>
    </source>
</reference>
<dbReference type="InterPro" id="IPR004401">
    <property type="entry name" value="YbaB/EbfC"/>
</dbReference>
<evidence type="ECO:0000313" key="2">
    <source>
        <dbReference type="EMBL" id="MBB5912858.1"/>
    </source>
</evidence>
<name>A0A7W9UH06_9NOCA</name>
<keyword evidence="2" id="KW-0238">DNA-binding</keyword>
<proteinExistence type="predicted"/>
<gene>
    <name evidence="2" type="ORF">BJY24_001725</name>
</gene>
<protein>
    <submittedName>
        <fullName evidence="2">DNA-binding protein YbaB</fullName>
    </submittedName>
</protein>
<dbReference type="RefSeq" id="WP_040745756.1">
    <property type="nucleotide sequence ID" value="NZ_JACHIT010000001.1"/>
</dbReference>